<feature type="region of interest" description="Disordered" evidence="1">
    <location>
        <begin position="50"/>
        <end position="75"/>
    </location>
</feature>
<protein>
    <submittedName>
        <fullName evidence="3">Uncharacterized protein</fullName>
    </submittedName>
</protein>
<evidence type="ECO:0000256" key="1">
    <source>
        <dbReference type="SAM" id="MobiDB-lite"/>
    </source>
</evidence>
<accession>A0A915KDE1</accession>
<evidence type="ECO:0000313" key="3">
    <source>
        <dbReference type="WBParaSite" id="nRc.2.0.1.t36727-RA"/>
    </source>
</evidence>
<proteinExistence type="predicted"/>
<dbReference type="WBParaSite" id="nRc.2.0.1.t36727-RA">
    <property type="protein sequence ID" value="nRc.2.0.1.t36727-RA"/>
    <property type="gene ID" value="nRc.2.0.1.g36727"/>
</dbReference>
<dbReference type="AlphaFoldDB" id="A0A915KDE1"/>
<feature type="compositionally biased region" description="Polar residues" evidence="1">
    <location>
        <begin position="50"/>
        <end position="66"/>
    </location>
</feature>
<organism evidence="2 3">
    <name type="scientific">Romanomermis culicivorax</name>
    <name type="common">Nematode worm</name>
    <dbReference type="NCBI Taxonomy" id="13658"/>
    <lineage>
        <taxon>Eukaryota</taxon>
        <taxon>Metazoa</taxon>
        <taxon>Ecdysozoa</taxon>
        <taxon>Nematoda</taxon>
        <taxon>Enoplea</taxon>
        <taxon>Dorylaimia</taxon>
        <taxon>Mermithida</taxon>
        <taxon>Mermithoidea</taxon>
        <taxon>Mermithidae</taxon>
        <taxon>Romanomermis</taxon>
    </lineage>
</organism>
<sequence length="139" mass="15219">MNTMHTQISQTYIKINWTIGGDGLAISNASPALKHNCQIWVGTLSIEPVSNTTSKQKGSNSSNISQRGEVKVDPVNARNSAAPITASNNNINNMAVAKELLTADDRDAQIMAPIDRRLKLAKDHIDPFDQFKEKCFGRP</sequence>
<keyword evidence="2" id="KW-1185">Reference proteome</keyword>
<reference evidence="3" key="1">
    <citation type="submission" date="2022-11" db="UniProtKB">
        <authorList>
            <consortium name="WormBaseParasite"/>
        </authorList>
    </citation>
    <scope>IDENTIFICATION</scope>
</reference>
<dbReference type="Proteomes" id="UP000887565">
    <property type="component" value="Unplaced"/>
</dbReference>
<name>A0A915KDE1_ROMCU</name>
<evidence type="ECO:0000313" key="2">
    <source>
        <dbReference type="Proteomes" id="UP000887565"/>
    </source>
</evidence>